<dbReference type="EC" id="2.3.2.23" evidence="1"/>
<dbReference type="AlphaFoldDB" id="A0A7S4P859"/>
<dbReference type="PROSITE" id="PS50127">
    <property type="entry name" value="UBC_2"/>
    <property type="match status" value="1"/>
</dbReference>
<accession>A0A7S4P859</accession>
<reference evidence="10" key="1">
    <citation type="submission" date="2021-01" db="EMBL/GenBank/DDBJ databases">
        <authorList>
            <person name="Corre E."/>
            <person name="Pelletier E."/>
            <person name="Niang G."/>
            <person name="Scheremetjew M."/>
            <person name="Finn R."/>
            <person name="Kale V."/>
            <person name="Holt S."/>
            <person name="Cochrane G."/>
            <person name="Meng A."/>
            <person name="Brown T."/>
            <person name="Cohen L."/>
        </authorList>
    </citation>
    <scope>NUCLEOTIDE SEQUENCE</scope>
    <source>
        <strain evidence="10">CCMP 2712</strain>
    </source>
</reference>
<dbReference type="Pfam" id="PF00179">
    <property type="entry name" value="UQ_con"/>
    <property type="match status" value="1"/>
</dbReference>
<feature type="domain" description="UBC core" evidence="9">
    <location>
        <begin position="10"/>
        <end position="156"/>
    </location>
</feature>
<dbReference type="PROSITE" id="PS00183">
    <property type="entry name" value="UBC_1"/>
    <property type="match status" value="1"/>
</dbReference>
<evidence type="ECO:0000256" key="7">
    <source>
        <dbReference type="RuleBase" id="RU362109"/>
    </source>
</evidence>
<keyword evidence="2" id="KW-0808">Transferase</keyword>
<dbReference type="PANTHER" id="PTHR24067">
    <property type="entry name" value="UBIQUITIN-CONJUGATING ENZYME E2"/>
    <property type="match status" value="1"/>
</dbReference>
<organism evidence="10">
    <name type="scientific">Guillardia theta</name>
    <name type="common">Cryptophyte</name>
    <name type="synonym">Cryptomonas phi</name>
    <dbReference type="NCBI Taxonomy" id="55529"/>
    <lineage>
        <taxon>Eukaryota</taxon>
        <taxon>Cryptophyceae</taxon>
        <taxon>Pyrenomonadales</taxon>
        <taxon>Geminigeraceae</taxon>
        <taxon>Guillardia</taxon>
    </lineage>
</organism>
<evidence type="ECO:0000256" key="8">
    <source>
        <dbReference type="SAM" id="MobiDB-lite"/>
    </source>
</evidence>
<evidence type="ECO:0000256" key="1">
    <source>
        <dbReference type="ARBA" id="ARBA00012486"/>
    </source>
</evidence>
<dbReference type="CDD" id="cd23804">
    <property type="entry name" value="UBCc_UBE2S"/>
    <property type="match status" value="1"/>
</dbReference>
<dbReference type="InterPro" id="IPR000608">
    <property type="entry name" value="UBC"/>
</dbReference>
<dbReference type="EMBL" id="HBKN01039314">
    <property type="protein sequence ID" value="CAE2326975.1"/>
    <property type="molecule type" value="Transcribed_RNA"/>
</dbReference>
<keyword evidence="3 7" id="KW-0547">Nucleotide-binding</keyword>
<feature type="region of interest" description="Disordered" evidence="8">
    <location>
        <begin position="174"/>
        <end position="214"/>
    </location>
</feature>
<sequence length="214" mass="23909">MATNENISSSVLNRLIKEVKDYTKQPVSDVTLQVNEENVTDLRAEISGPAETPFHGGVFKIKLVFGPDFPSAPPKGFFITPIFHPNIAKNGEICVNTLKKDWKSDCKLGHILMVVRCLLIEPNPESALNEEAGRLFMEDYESYFQRAQLMTKIHATREVGETCWGCRKVDVSAQSAPTEKNIESIGGEKPSSISTAGKKEEKKKDDKKRSLKRL</sequence>
<dbReference type="GO" id="GO:0005524">
    <property type="term" value="F:ATP binding"/>
    <property type="evidence" value="ECO:0007669"/>
    <property type="project" value="UniProtKB-UniRule"/>
</dbReference>
<evidence type="ECO:0000256" key="4">
    <source>
        <dbReference type="ARBA" id="ARBA00022786"/>
    </source>
</evidence>
<keyword evidence="4 7" id="KW-0833">Ubl conjugation pathway</keyword>
<protein>
    <recommendedName>
        <fullName evidence="1">E2 ubiquitin-conjugating enzyme</fullName>
        <ecNumber evidence="1">2.3.2.23</ecNumber>
    </recommendedName>
</protein>
<keyword evidence="5 7" id="KW-0067">ATP-binding</keyword>
<dbReference type="GO" id="GO:0061631">
    <property type="term" value="F:ubiquitin conjugating enzyme activity"/>
    <property type="evidence" value="ECO:0007669"/>
    <property type="project" value="UniProtKB-EC"/>
</dbReference>
<evidence type="ECO:0000259" key="9">
    <source>
        <dbReference type="PROSITE" id="PS50127"/>
    </source>
</evidence>
<comment type="similarity">
    <text evidence="7">Belongs to the ubiquitin-conjugating enzyme family.</text>
</comment>
<dbReference type="SUPFAM" id="SSF54495">
    <property type="entry name" value="UBC-like"/>
    <property type="match status" value="1"/>
</dbReference>
<feature type="compositionally biased region" description="Basic and acidic residues" evidence="8">
    <location>
        <begin position="197"/>
        <end position="208"/>
    </location>
</feature>
<dbReference type="Gene3D" id="3.10.110.10">
    <property type="entry name" value="Ubiquitin Conjugating Enzyme"/>
    <property type="match status" value="1"/>
</dbReference>
<feature type="active site" description="Glycyl thioester intermediate" evidence="6">
    <location>
        <position position="94"/>
    </location>
</feature>
<evidence type="ECO:0000256" key="3">
    <source>
        <dbReference type="ARBA" id="ARBA00022741"/>
    </source>
</evidence>
<dbReference type="InterPro" id="IPR050113">
    <property type="entry name" value="Ub_conjugating_enzyme"/>
</dbReference>
<proteinExistence type="inferred from homology"/>
<evidence type="ECO:0000313" key="10">
    <source>
        <dbReference type="EMBL" id="CAE2326975.1"/>
    </source>
</evidence>
<dbReference type="InterPro" id="IPR016135">
    <property type="entry name" value="UBQ-conjugating_enzyme/RWD"/>
</dbReference>
<dbReference type="FunFam" id="3.10.110.10:FF:000031">
    <property type="entry name" value="Ubiquitin-conjugating enzyme E2 22"/>
    <property type="match status" value="1"/>
</dbReference>
<name>A0A7S4P859_GUITH</name>
<dbReference type="SMART" id="SM00212">
    <property type="entry name" value="UBCc"/>
    <property type="match status" value="1"/>
</dbReference>
<gene>
    <name evidence="10" type="ORF">GTHE00462_LOCUS30790</name>
</gene>
<dbReference type="InterPro" id="IPR023313">
    <property type="entry name" value="UBQ-conjugating_AS"/>
</dbReference>
<evidence type="ECO:0000256" key="6">
    <source>
        <dbReference type="PROSITE-ProRule" id="PRU10133"/>
    </source>
</evidence>
<evidence type="ECO:0000256" key="5">
    <source>
        <dbReference type="ARBA" id="ARBA00022840"/>
    </source>
</evidence>
<evidence type="ECO:0000256" key="2">
    <source>
        <dbReference type="ARBA" id="ARBA00022679"/>
    </source>
</evidence>